<feature type="non-terminal residue" evidence="2">
    <location>
        <position position="1"/>
    </location>
</feature>
<dbReference type="EMBL" id="CAUYUJ010020036">
    <property type="protein sequence ID" value="CAK0895420.1"/>
    <property type="molecule type" value="Genomic_DNA"/>
</dbReference>
<comment type="caution">
    <text evidence="2">The sequence shown here is derived from an EMBL/GenBank/DDBJ whole genome shotgun (WGS) entry which is preliminary data.</text>
</comment>
<feature type="compositionally biased region" description="Low complexity" evidence="1">
    <location>
        <begin position="262"/>
        <end position="275"/>
    </location>
</feature>
<protein>
    <submittedName>
        <fullName evidence="2">Uncharacterized protein</fullName>
    </submittedName>
</protein>
<keyword evidence="3" id="KW-1185">Reference proteome</keyword>
<sequence>AKCDCKFSILLDEKGNYNLEKVRAHDGKWGSQCEGGLEWEILSWGMDEEEPEAALVISIALNKKNETAMKTGHLEILSTLVGLCKPDPHGCVPFEPVRGKLIDLYGAEIDHPDFLRLFKLVRDAGGEGSIHMKDLFSFTGVFVNPKVRKMRMEAYGVIAPYPEEFPKLKNACLKFNKESRFQMYDFLKEVEGAFLQLGPTSEKLRCKWIAEVEDCSSFIATKLRELMSLGKAGLTKADMPQFPRETDLMQEVGELRDDPNDKGQSPSPGPKGKSSVVTETLTPRVIKQDAEGGALTAHETASAAVGVASGDKVDTIPWREWARSACASDDKQIAKQVLALAMSANHDHVTCEIPIAMIKSGSAVKAVATRDIPVGHLKVPLWFKKDASMVMEGPGVFIHPKAACAEVSWVKTITEAEEEVGVESGEEVVVRIHVQPELRLPKEGGAGFVWDPRGSVHPFWFIKRSDHKGNAVTDHHCEANASVVMETVKQVWASDYVHLKTAEAEVAPMASTYSVKLPCIVSKAPIKAGQE</sequence>
<accession>A0ABN9XBA6</accession>
<evidence type="ECO:0000256" key="1">
    <source>
        <dbReference type="SAM" id="MobiDB-lite"/>
    </source>
</evidence>
<evidence type="ECO:0000313" key="3">
    <source>
        <dbReference type="Proteomes" id="UP001189429"/>
    </source>
</evidence>
<feature type="region of interest" description="Disordered" evidence="1">
    <location>
        <begin position="255"/>
        <end position="277"/>
    </location>
</feature>
<evidence type="ECO:0000313" key="2">
    <source>
        <dbReference type="EMBL" id="CAK0895420.1"/>
    </source>
</evidence>
<organism evidence="2 3">
    <name type="scientific">Prorocentrum cordatum</name>
    <dbReference type="NCBI Taxonomy" id="2364126"/>
    <lineage>
        <taxon>Eukaryota</taxon>
        <taxon>Sar</taxon>
        <taxon>Alveolata</taxon>
        <taxon>Dinophyceae</taxon>
        <taxon>Prorocentrales</taxon>
        <taxon>Prorocentraceae</taxon>
        <taxon>Prorocentrum</taxon>
    </lineage>
</organism>
<reference evidence="2" key="1">
    <citation type="submission" date="2023-10" db="EMBL/GenBank/DDBJ databases">
        <authorList>
            <person name="Chen Y."/>
            <person name="Shah S."/>
            <person name="Dougan E. K."/>
            <person name="Thang M."/>
            <person name="Chan C."/>
        </authorList>
    </citation>
    <scope>NUCLEOTIDE SEQUENCE [LARGE SCALE GENOMIC DNA]</scope>
</reference>
<proteinExistence type="predicted"/>
<name>A0ABN9XBA6_9DINO</name>
<feature type="non-terminal residue" evidence="2">
    <location>
        <position position="531"/>
    </location>
</feature>
<gene>
    <name evidence="2" type="ORF">PCOR1329_LOCUS74166</name>
</gene>
<dbReference type="Proteomes" id="UP001189429">
    <property type="component" value="Unassembled WGS sequence"/>
</dbReference>